<accession>A0A811RCN0</accession>
<dbReference type="Pfam" id="PF00651">
    <property type="entry name" value="BTB"/>
    <property type="match status" value="1"/>
</dbReference>
<evidence type="ECO:0000259" key="3">
    <source>
        <dbReference type="PROSITE" id="PS50097"/>
    </source>
</evidence>
<dbReference type="EMBL" id="CAJGYO010000014">
    <property type="protein sequence ID" value="CAD6267791.1"/>
    <property type="molecule type" value="Genomic_DNA"/>
</dbReference>
<comment type="similarity">
    <text evidence="2">Belongs to the Tdpoz family.</text>
</comment>
<evidence type="ECO:0000256" key="1">
    <source>
        <dbReference type="ARBA" id="ARBA00004906"/>
    </source>
</evidence>
<comment type="caution">
    <text evidence="4">The sequence shown here is derived from an EMBL/GenBank/DDBJ whole genome shotgun (WGS) entry which is preliminary data.</text>
</comment>
<dbReference type="InterPro" id="IPR011333">
    <property type="entry name" value="SKP1/BTB/POZ_sf"/>
</dbReference>
<sequence length="277" mass="30844">MKHKCTHLIEDVCVSSVHRLKVDGFSVTKSTIRNKNDCLIKSRCRVDRGRVRDDVQASSHLIKGGSFTVECMINVHSRRDPNSASLSSSDLHQHLGKLLENQSGVDVTFVVSGESISAHKSILAARSPIFMAEFFGNMLERSSQCVEIQDMHPTVFKAMLHYIYTDTVPELDNNDKIRNQLRPMRKRQAQDNLRGRLTLDIGIGTVASTLALAEQHSFSQLKAKCIDFISGGSSKNLKAVLETEGYRYLEASNPSLLTELLKAAHGKKRKQFMGGVC</sequence>
<dbReference type="AlphaFoldDB" id="A0A811RCN0"/>
<dbReference type="InterPro" id="IPR045005">
    <property type="entry name" value="BPM1-6"/>
</dbReference>
<dbReference type="Pfam" id="PF24570">
    <property type="entry name" value="BACK_BPM_SPOP"/>
    <property type="match status" value="1"/>
</dbReference>
<dbReference type="Gene3D" id="1.25.40.420">
    <property type="match status" value="1"/>
</dbReference>
<protein>
    <recommendedName>
        <fullName evidence="3">BTB domain-containing protein</fullName>
    </recommendedName>
</protein>
<dbReference type="PANTHER" id="PTHR26379">
    <property type="entry name" value="BTB/POZ AND MATH DOMAIN-CONTAINING PROTEIN 1"/>
    <property type="match status" value="1"/>
</dbReference>
<name>A0A811RCN0_9POAL</name>
<dbReference type="Gene3D" id="3.30.710.10">
    <property type="entry name" value="Potassium Channel Kv1.1, Chain A"/>
    <property type="match status" value="1"/>
</dbReference>
<comment type="pathway">
    <text evidence="1">Protein modification; protein ubiquitination.</text>
</comment>
<dbReference type="Proteomes" id="UP000604825">
    <property type="component" value="Unassembled WGS sequence"/>
</dbReference>
<dbReference type="PANTHER" id="PTHR26379:SF180">
    <property type="entry name" value="TRAF TRANSCRIPTION FACTOR"/>
    <property type="match status" value="1"/>
</dbReference>
<organism evidence="4 5">
    <name type="scientific">Miscanthus lutarioriparius</name>
    <dbReference type="NCBI Taxonomy" id="422564"/>
    <lineage>
        <taxon>Eukaryota</taxon>
        <taxon>Viridiplantae</taxon>
        <taxon>Streptophyta</taxon>
        <taxon>Embryophyta</taxon>
        <taxon>Tracheophyta</taxon>
        <taxon>Spermatophyta</taxon>
        <taxon>Magnoliopsida</taxon>
        <taxon>Liliopsida</taxon>
        <taxon>Poales</taxon>
        <taxon>Poaceae</taxon>
        <taxon>PACMAD clade</taxon>
        <taxon>Panicoideae</taxon>
        <taxon>Andropogonodae</taxon>
        <taxon>Andropogoneae</taxon>
        <taxon>Saccharinae</taxon>
        <taxon>Miscanthus</taxon>
    </lineage>
</organism>
<dbReference type="SMART" id="SM00225">
    <property type="entry name" value="BTB"/>
    <property type="match status" value="1"/>
</dbReference>
<dbReference type="InterPro" id="IPR056423">
    <property type="entry name" value="BACK_BPM_SPOP"/>
</dbReference>
<dbReference type="SUPFAM" id="SSF54695">
    <property type="entry name" value="POZ domain"/>
    <property type="match status" value="1"/>
</dbReference>
<dbReference type="GO" id="GO:0016567">
    <property type="term" value="P:protein ubiquitination"/>
    <property type="evidence" value="ECO:0007669"/>
    <property type="project" value="InterPro"/>
</dbReference>
<evidence type="ECO:0000256" key="2">
    <source>
        <dbReference type="ARBA" id="ARBA00010846"/>
    </source>
</evidence>
<evidence type="ECO:0000313" key="4">
    <source>
        <dbReference type="EMBL" id="CAD6267791.1"/>
    </source>
</evidence>
<evidence type="ECO:0000313" key="5">
    <source>
        <dbReference type="Proteomes" id="UP000604825"/>
    </source>
</evidence>
<feature type="domain" description="BTB" evidence="3">
    <location>
        <begin position="105"/>
        <end position="172"/>
    </location>
</feature>
<dbReference type="InterPro" id="IPR000210">
    <property type="entry name" value="BTB/POZ_dom"/>
</dbReference>
<dbReference type="OrthoDB" id="6359816at2759"/>
<dbReference type="PROSITE" id="PS50097">
    <property type="entry name" value="BTB"/>
    <property type="match status" value="1"/>
</dbReference>
<keyword evidence="5" id="KW-1185">Reference proteome</keyword>
<reference evidence="4" key="1">
    <citation type="submission" date="2020-10" db="EMBL/GenBank/DDBJ databases">
        <authorList>
            <person name="Han B."/>
            <person name="Lu T."/>
            <person name="Zhao Q."/>
            <person name="Huang X."/>
            <person name="Zhao Y."/>
        </authorList>
    </citation>
    <scope>NUCLEOTIDE SEQUENCE</scope>
</reference>
<gene>
    <name evidence="4" type="ORF">NCGR_LOCUS51096</name>
</gene>
<proteinExistence type="inferred from homology"/>